<accession>A0A8S5R3R5</accession>
<dbReference type="Gene3D" id="2.60.40.10">
    <property type="entry name" value="Immunoglobulins"/>
    <property type="match status" value="2"/>
</dbReference>
<sequence>MATSFNLYCSAFAILKNDAQNVNDHTTSPAKLYYHDLLYLQFQPPSDGKQYKKLVDDWTKINVYVQSAGENDTVNLKIGTLTESFDPLTATYATKQRFHVSKVETKNVYAEDLPKLCESTYGLPIPDAVQKGVFIDISISMDFASIVTAGANRPYIPVTVDDTITCGLKIFETTPSSGAIVKTEPNTFAWGTDPALKCIAVLEQTSAVFRWRSGTSGTIHTISVSGNTQSVTVPANTFAGTTSIQWQVAVTANSGVVTTSDWVTLSTADATPTAAPLSPVDTVIDGSKDVLFQWQHSISTGTAQRKADLQKSADGSTWQTLATVNGSARQWTCPAGTLTSSIKYWRVRTYNADGIPGEWSDAAQIVVIAAPTAPSIQIKSTGPRPSISWQTSEQEAYQVELDGVLSGGTHYGTDKTWTSPAYLADGSHTVRVRVQNQYGMWSDWGAAALPVTNTPGASITLSVQASSVADLSWQTSGSYDFYLVYRNGKPIAKLTQTQYTDELSSGSTTYQVRGCYADLSNYGLSSAVTVDVRARVHQVSDLGTGQTLLLPYSDSQHRQTTRTVSRQVELLQFSGAYYPVAVEVDSGTDALSITAAITDDAQVQQLMGLVGKLVCAKTPQGDMVIGYITSLPKQHDGFLNVFNFTIEQIDYDDEVTL</sequence>
<proteinExistence type="predicted"/>
<keyword evidence="1" id="KW-0675">Receptor</keyword>
<dbReference type="InterPro" id="IPR013783">
    <property type="entry name" value="Ig-like_fold"/>
</dbReference>
<dbReference type="EMBL" id="BK015808">
    <property type="protein sequence ID" value="DAE26111.1"/>
    <property type="molecule type" value="Genomic_DNA"/>
</dbReference>
<organism evidence="1">
    <name type="scientific">Siphoviridae sp. ctj7819</name>
    <dbReference type="NCBI Taxonomy" id="2827277"/>
    <lineage>
        <taxon>Viruses</taxon>
        <taxon>Duplodnaviria</taxon>
        <taxon>Heunggongvirae</taxon>
        <taxon>Uroviricota</taxon>
        <taxon>Caudoviricetes</taxon>
    </lineage>
</organism>
<protein>
    <submittedName>
        <fullName evidence="1">Cytokine receptor common subunit</fullName>
    </submittedName>
</protein>
<evidence type="ECO:0000313" key="1">
    <source>
        <dbReference type="EMBL" id="DAE26111.1"/>
    </source>
</evidence>
<reference evidence="1" key="1">
    <citation type="journal article" date="2021" name="Proc. Natl. Acad. Sci. U.S.A.">
        <title>A Catalog of Tens of Thousands of Viruses from Human Metagenomes Reveals Hidden Associations with Chronic Diseases.</title>
        <authorList>
            <person name="Tisza M.J."/>
            <person name="Buck C.B."/>
        </authorList>
    </citation>
    <scope>NUCLEOTIDE SEQUENCE</scope>
    <source>
        <strain evidence="1">Ctj7819</strain>
    </source>
</reference>
<name>A0A8S5R3R5_9CAUD</name>